<dbReference type="Gene3D" id="3.30.460.40">
    <property type="match status" value="1"/>
</dbReference>
<protein>
    <recommendedName>
        <fullName evidence="3">Nucleotidyltransferase family protein</fullName>
    </recommendedName>
</protein>
<proteinExistence type="predicted"/>
<evidence type="ECO:0000313" key="1">
    <source>
        <dbReference type="EMBL" id="MBB3206191.1"/>
    </source>
</evidence>
<name>A0A7W5DX73_9BACT</name>
<evidence type="ECO:0008006" key="3">
    <source>
        <dbReference type="Google" id="ProtNLM"/>
    </source>
</evidence>
<evidence type="ECO:0000313" key="2">
    <source>
        <dbReference type="Proteomes" id="UP000536179"/>
    </source>
</evidence>
<organism evidence="1 2">
    <name type="scientific">Aporhodopirellula rubra</name>
    <dbReference type="NCBI Taxonomy" id="980271"/>
    <lineage>
        <taxon>Bacteria</taxon>
        <taxon>Pseudomonadati</taxon>
        <taxon>Planctomycetota</taxon>
        <taxon>Planctomycetia</taxon>
        <taxon>Pirellulales</taxon>
        <taxon>Pirellulaceae</taxon>
        <taxon>Aporhodopirellula</taxon>
    </lineage>
</organism>
<dbReference type="RefSeq" id="WP_184304458.1">
    <property type="nucleotide sequence ID" value="NZ_JACHXU010000005.1"/>
</dbReference>
<dbReference type="Pfam" id="PF14907">
    <property type="entry name" value="NTP_transf_5"/>
    <property type="match status" value="1"/>
</dbReference>
<dbReference type="InterPro" id="IPR039498">
    <property type="entry name" value="NTP_transf_5"/>
</dbReference>
<keyword evidence="2" id="KW-1185">Reference proteome</keyword>
<dbReference type="EMBL" id="JACHXU010000005">
    <property type="protein sequence ID" value="MBB3206191.1"/>
    <property type="molecule type" value="Genomic_DNA"/>
</dbReference>
<dbReference type="Proteomes" id="UP000536179">
    <property type="component" value="Unassembled WGS sequence"/>
</dbReference>
<dbReference type="AlphaFoldDB" id="A0A7W5DX73"/>
<accession>A0A7W5DX73</accession>
<gene>
    <name evidence="1" type="ORF">FHS27_001999</name>
</gene>
<reference evidence="1 2" key="1">
    <citation type="submission" date="2020-08" db="EMBL/GenBank/DDBJ databases">
        <title>Genomic Encyclopedia of Type Strains, Phase III (KMG-III): the genomes of soil and plant-associated and newly described type strains.</title>
        <authorList>
            <person name="Whitman W."/>
        </authorList>
    </citation>
    <scope>NUCLEOTIDE SEQUENCE [LARGE SCALE GENOMIC DNA]</scope>
    <source>
        <strain evidence="1 2">CECT 8075</strain>
    </source>
</reference>
<comment type="caution">
    <text evidence="1">The sequence shown here is derived from an EMBL/GenBank/DDBJ whole genome shotgun (WGS) entry which is preliminary data.</text>
</comment>
<sequence>MPRVNTKDWQPEYDDLWPKPEDEWLLRAALSSQPDFAEHFLMWRNEAGYANYDEIDYTTCRILPMVLKQFLSAGRDDPWLPKMKALHRYHWVTTKSKQKHLVKLIDAFDQAGIPTLVLKGNALIAGKYFDDAGERPLHDLDVLIRPDDEPAAAERLRSMNWTDLGDGPHAEFHARVWQAEDGVQLDLHRKLLPPPYAYIGLDALLPSSRKECLSGMEVRVPDATHLLMHCVVHGRLCWGSVKHPFLWVADAMRILQRSPDEIDWKRLKSDAQRFSILFDVRESLGYLRSRFDAPIPSDWLNELTEIPISRKEMLPFFRWTNGHEIHSLLELKDFMYADFLCHQQMHNQTPTTPRFIRYACQRFHRLATSDAGRRRIGFLGTKLRYEGLLASIRRPDYFQSAIDS</sequence>